<keyword evidence="3" id="KW-0732">Signal</keyword>
<dbReference type="PANTHER" id="PTHR10858">
    <property type="entry name" value="DEOXYRIBONUCLEASE II"/>
    <property type="match status" value="1"/>
</dbReference>
<proteinExistence type="inferred from homology"/>
<keyword evidence="5" id="KW-1185">Reference proteome</keyword>
<evidence type="ECO:0000256" key="1">
    <source>
        <dbReference type="ARBA" id="ARBA00007527"/>
    </source>
</evidence>
<dbReference type="PANTHER" id="PTHR10858:SF23">
    <property type="entry name" value="DEOXYRIBONUCLEASE II"/>
    <property type="match status" value="1"/>
</dbReference>
<reference evidence="4" key="1">
    <citation type="submission" date="2022-08" db="UniProtKB">
        <authorList>
            <consortium name="EnsemblMetazoa"/>
        </authorList>
    </citation>
    <scope>IDENTIFICATION</scope>
    <source>
        <strain evidence="4">05x7-T-G4-1.051#20</strain>
    </source>
</reference>
<dbReference type="Pfam" id="PF03265">
    <property type="entry name" value="DNase_II"/>
    <property type="match status" value="1"/>
</dbReference>
<accession>A0A8W8LD54</accession>
<keyword evidence="2" id="KW-0378">Hydrolase</keyword>
<evidence type="ECO:0000256" key="3">
    <source>
        <dbReference type="SAM" id="SignalP"/>
    </source>
</evidence>
<sequence>MSPGMITFTGVLLAVGAEFCYCFNCISPLGDSVDWFMMYKVPKATRPMPKKTTGKEFYYLDANNATWSFMDVNIKEPDQNPLYYTLQQIYQKNPEKYGMYNDQPPQGSVPLTSSTTNQATGAHMKGAFAFDKDSGFWLILSVPFFPAPQKYNYKYGSSQLIKAQAILCITLDSKYLEEIEKIFDITKPMFFDGNKPFLQELPRVKDTKKSTKIVVDFKSKGGQEFREYAKSASFGADLYDSLVAPDLKDNLLVETWSPNLGSNCSTYKVYDVKKVEFKDGYWFKSTIDHAKWAVTENRDWACIGDINRAKSQFRRGGGTMCLRHAGVAKQFRNLVKEKQECSKRRNVY</sequence>
<dbReference type="CDD" id="cd09121">
    <property type="entry name" value="PLDc_DNaseII_2"/>
    <property type="match status" value="1"/>
</dbReference>
<organism evidence="4 5">
    <name type="scientific">Magallana gigas</name>
    <name type="common">Pacific oyster</name>
    <name type="synonym">Crassostrea gigas</name>
    <dbReference type="NCBI Taxonomy" id="29159"/>
    <lineage>
        <taxon>Eukaryota</taxon>
        <taxon>Metazoa</taxon>
        <taxon>Spiralia</taxon>
        <taxon>Lophotrochozoa</taxon>
        <taxon>Mollusca</taxon>
        <taxon>Bivalvia</taxon>
        <taxon>Autobranchia</taxon>
        <taxon>Pteriomorphia</taxon>
        <taxon>Ostreida</taxon>
        <taxon>Ostreoidea</taxon>
        <taxon>Ostreidae</taxon>
        <taxon>Magallana</taxon>
    </lineage>
</organism>
<dbReference type="Proteomes" id="UP000005408">
    <property type="component" value="Unassembled WGS sequence"/>
</dbReference>
<dbReference type="EnsemblMetazoa" id="G27526.2">
    <property type="protein sequence ID" value="G27526.2:cds"/>
    <property type="gene ID" value="G27526"/>
</dbReference>
<dbReference type="CDD" id="cd09120">
    <property type="entry name" value="PLDc_DNaseII_1"/>
    <property type="match status" value="1"/>
</dbReference>
<feature type="chain" id="PRO_5042431563" description="Plancitoxin-1" evidence="3">
    <location>
        <begin position="23"/>
        <end position="348"/>
    </location>
</feature>
<evidence type="ECO:0008006" key="6">
    <source>
        <dbReference type="Google" id="ProtNLM"/>
    </source>
</evidence>
<evidence type="ECO:0000313" key="4">
    <source>
        <dbReference type="EnsemblMetazoa" id="G27526.2:cds"/>
    </source>
</evidence>
<name>A0A8W8LD54_MAGGI</name>
<comment type="similarity">
    <text evidence="1">Belongs to the DNase II family.</text>
</comment>
<dbReference type="GO" id="GO:0006309">
    <property type="term" value="P:apoptotic DNA fragmentation"/>
    <property type="evidence" value="ECO:0007669"/>
    <property type="project" value="TreeGrafter"/>
</dbReference>
<dbReference type="AlphaFoldDB" id="A0A8W8LD54"/>
<evidence type="ECO:0000256" key="2">
    <source>
        <dbReference type="ARBA" id="ARBA00022801"/>
    </source>
</evidence>
<dbReference type="GO" id="GO:0004531">
    <property type="term" value="F:deoxyribonuclease II activity"/>
    <property type="evidence" value="ECO:0007669"/>
    <property type="project" value="InterPro"/>
</dbReference>
<dbReference type="EnsemblMetazoa" id="G27526.8">
    <property type="protein sequence ID" value="G27526.8:cds"/>
    <property type="gene ID" value="G27526"/>
</dbReference>
<evidence type="ECO:0000313" key="5">
    <source>
        <dbReference type="Proteomes" id="UP000005408"/>
    </source>
</evidence>
<feature type="signal peptide" evidence="3">
    <location>
        <begin position="1"/>
        <end position="22"/>
    </location>
</feature>
<protein>
    <recommendedName>
        <fullName evidence="6">Plancitoxin-1</fullName>
    </recommendedName>
</protein>
<dbReference type="InterPro" id="IPR004947">
    <property type="entry name" value="DNase_II"/>
</dbReference>